<dbReference type="SUPFAM" id="SSF88946">
    <property type="entry name" value="Sigma2 domain of RNA polymerase sigma factors"/>
    <property type="match status" value="1"/>
</dbReference>
<dbReference type="Pfam" id="PF08281">
    <property type="entry name" value="Sigma70_r4_2"/>
    <property type="match status" value="1"/>
</dbReference>
<dbReference type="EMBL" id="CABL01000005">
    <property type="protein sequence ID" value="CBH75148.1"/>
    <property type="molecule type" value="Genomic_DNA"/>
</dbReference>
<gene>
    <name evidence="7" type="ORF">CARN1_0323</name>
</gene>
<dbReference type="CDD" id="cd06171">
    <property type="entry name" value="Sigma70_r4"/>
    <property type="match status" value="1"/>
</dbReference>
<comment type="caution">
    <text evidence="7">The sequence shown here is derived from an EMBL/GenBank/DDBJ whole genome shotgun (WGS) entry which is preliminary data.</text>
</comment>
<dbReference type="InterPro" id="IPR007627">
    <property type="entry name" value="RNA_pol_sigma70_r2"/>
</dbReference>
<dbReference type="InterPro" id="IPR036388">
    <property type="entry name" value="WH-like_DNA-bd_sf"/>
</dbReference>
<feature type="domain" description="RNA polymerase sigma factor 70 region 4 type 2" evidence="6">
    <location>
        <begin position="129"/>
        <end position="180"/>
    </location>
</feature>
<name>E6PFB2_9ZZZZ</name>
<organism evidence="7">
    <name type="scientific">mine drainage metagenome</name>
    <dbReference type="NCBI Taxonomy" id="410659"/>
    <lineage>
        <taxon>unclassified sequences</taxon>
        <taxon>metagenomes</taxon>
        <taxon>ecological metagenomes</taxon>
    </lineage>
</organism>
<dbReference type="PANTHER" id="PTHR43133">
    <property type="entry name" value="RNA POLYMERASE ECF-TYPE SIGMA FACTO"/>
    <property type="match status" value="1"/>
</dbReference>
<keyword evidence="2" id="KW-0805">Transcription regulation</keyword>
<dbReference type="InterPro" id="IPR013325">
    <property type="entry name" value="RNA_pol_sigma_r2"/>
</dbReference>
<protein>
    <submittedName>
        <fullName evidence="7">RNA polymerase sigma-70 factor, ECF subfamily protein</fullName>
    </submittedName>
</protein>
<dbReference type="PANTHER" id="PTHR43133:SF51">
    <property type="entry name" value="RNA POLYMERASE SIGMA FACTOR"/>
    <property type="match status" value="1"/>
</dbReference>
<evidence type="ECO:0000256" key="1">
    <source>
        <dbReference type="ARBA" id="ARBA00010641"/>
    </source>
</evidence>
<evidence type="ECO:0000256" key="3">
    <source>
        <dbReference type="ARBA" id="ARBA00023082"/>
    </source>
</evidence>
<feature type="domain" description="RNA polymerase sigma-70 region 2" evidence="5">
    <location>
        <begin position="34"/>
        <end position="101"/>
    </location>
</feature>
<dbReference type="InterPro" id="IPR013249">
    <property type="entry name" value="RNA_pol_sigma70_r4_t2"/>
</dbReference>
<evidence type="ECO:0000256" key="4">
    <source>
        <dbReference type="ARBA" id="ARBA00023163"/>
    </source>
</evidence>
<keyword evidence="4" id="KW-0804">Transcription</keyword>
<evidence type="ECO:0000256" key="2">
    <source>
        <dbReference type="ARBA" id="ARBA00023015"/>
    </source>
</evidence>
<dbReference type="Gene3D" id="1.10.10.10">
    <property type="entry name" value="Winged helix-like DNA-binding domain superfamily/Winged helix DNA-binding domain"/>
    <property type="match status" value="1"/>
</dbReference>
<dbReference type="GO" id="GO:0006352">
    <property type="term" value="P:DNA-templated transcription initiation"/>
    <property type="evidence" value="ECO:0007669"/>
    <property type="project" value="InterPro"/>
</dbReference>
<dbReference type="NCBIfam" id="TIGR02937">
    <property type="entry name" value="sigma70-ECF"/>
    <property type="match status" value="1"/>
</dbReference>
<dbReference type="AlphaFoldDB" id="E6PFB2"/>
<dbReference type="SUPFAM" id="SSF88659">
    <property type="entry name" value="Sigma3 and sigma4 domains of RNA polymerase sigma factors"/>
    <property type="match status" value="1"/>
</dbReference>
<dbReference type="Gene3D" id="1.10.1740.10">
    <property type="match status" value="1"/>
</dbReference>
<evidence type="ECO:0000259" key="6">
    <source>
        <dbReference type="Pfam" id="PF08281"/>
    </source>
</evidence>
<sequence>MAVEVAIEAEQPRTSDTELVGRALAGDPAAFTTLVERYERSLYTLAVRTLRDREEARDATQEAFVKAYRSLRTFRPEAKFSTWIFSICYHACCDRLKRSRRYSGEEIPERADSAPGPEAQAIANDDAGRLRAAIEALPEKYRSVITLYHLQGKQYDEIASVLGVPLGTVKTHLFRAKEQLRQILAASENRP</sequence>
<dbReference type="InterPro" id="IPR039425">
    <property type="entry name" value="RNA_pol_sigma-70-like"/>
</dbReference>
<evidence type="ECO:0000313" key="7">
    <source>
        <dbReference type="EMBL" id="CBH75148.1"/>
    </source>
</evidence>
<dbReference type="Pfam" id="PF04542">
    <property type="entry name" value="Sigma70_r2"/>
    <property type="match status" value="1"/>
</dbReference>
<proteinExistence type="inferred from homology"/>
<evidence type="ECO:0000259" key="5">
    <source>
        <dbReference type="Pfam" id="PF04542"/>
    </source>
</evidence>
<dbReference type="InterPro" id="IPR014284">
    <property type="entry name" value="RNA_pol_sigma-70_dom"/>
</dbReference>
<accession>E6PFB2</accession>
<reference evidence="7" key="1">
    <citation type="submission" date="2009-10" db="EMBL/GenBank/DDBJ databases">
        <title>Diversity of trophic interactions inside an arsenic-rich microbial ecosystem.</title>
        <authorList>
            <person name="Bertin P.N."/>
            <person name="Heinrich-Salmeron A."/>
            <person name="Pelletier E."/>
            <person name="Goulhen-Chollet F."/>
            <person name="Arsene-Ploetze F."/>
            <person name="Gallien S."/>
            <person name="Calteau A."/>
            <person name="Vallenet D."/>
            <person name="Casiot C."/>
            <person name="Chane-Woon-Ming B."/>
            <person name="Giloteaux L."/>
            <person name="Barakat M."/>
            <person name="Bonnefoy V."/>
            <person name="Bruneel O."/>
            <person name="Chandler M."/>
            <person name="Cleiss J."/>
            <person name="Duran R."/>
            <person name="Elbaz-Poulichet F."/>
            <person name="Fonknechten N."/>
            <person name="Lauga B."/>
            <person name="Mornico D."/>
            <person name="Ortet P."/>
            <person name="Schaeffer C."/>
            <person name="Siguier P."/>
            <person name="Alexander Thil Smith A."/>
            <person name="Van Dorsselaer A."/>
            <person name="Weissenbach J."/>
            <person name="Medigue C."/>
            <person name="Le Paslier D."/>
        </authorList>
    </citation>
    <scope>NUCLEOTIDE SEQUENCE</scope>
</reference>
<keyword evidence="3" id="KW-0731">Sigma factor</keyword>
<dbReference type="GO" id="GO:0016987">
    <property type="term" value="F:sigma factor activity"/>
    <property type="evidence" value="ECO:0007669"/>
    <property type="project" value="UniProtKB-KW"/>
</dbReference>
<dbReference type="InterPro" id="IPR013324">
    <property type="entry name" value="RNA_pol_sigma_r3/r4-like"/>
</dbReference>
<dbReference type="GO" id="GO:0003677">
    <property type="term" value="F:DNA binding"/>
    <property type="evidence" value="ECO:0007669"/>
    <property type="project" value="InterPro"/>
</dbReference>
<comment type="similarity">
    <text evidence="1">Belongs to the sigma-70 factor family. ECF subfamily.</text>
</comment>